<evidence type="ECO:0000256" key="2">
    <source>
        <dbReference type="SAM" id="Coils"/>
    </source>
</evidence>
<accession>A0A0G4IPS6</accession>
<dbReference type="InterPro" id="IPR052769">
    <property type="entry name" value="TPR_domain_protein"/>
</dbReference>
<dbReference type="OMA" id="ITTMKSW"/>
<feature type="repeat" description="TPR" evidence="1">
    <location>
        <begin position="63"/>
        <end position="96"/>
    </location>
</feature>
<reference evidence="4 6" key="2">
    <citation type="submission" date="2018-03" db="EMBL/GenBank/DDBJ databases">
        <authorList>
            <person name="Fogelqvist J."/>
        </authorList>
    </citation>
    <scope>NUCLEOTIDE SEQUENCE [LARGE SCALE GENOMIC DNA]</scope>
</reference>
<dbReference type="Gene3D" id="1.25.40.10">
    <property type="entry name" value="Tetratricopeptide repeat domain"/>
    <property type="match status" value="1"/>
</dbReference>
<keyword evidence="4" id="KW-0496">Mitochondrion</keyword>
<dbReference type="Proteomes" id="UP000290189">
    <property type="component" value="Unassembled WGS sequence"/>
</dbReference>
<organism evidence="3 5">
    <name type="scientific">Plasmodiophora brassicae</name>
    <name type="common">Clubroot disease agent</name>
    <dbReference type="NCBI Taxonomy" id="37360"/>
    <lineage>
        <taxon>Eukaryota</taxon>
        <taxon>Sar</taxon>
        <taxon>Rhizaria</taxon>
        <taxon>Endomyxa</taxon>
        <taxon>Phytomyxea</taxon>
        <taxon>Plasmodiophorida</taxon>
        <taxon>Plasmodiophoridae</taxon>
        <taxon>Plasmodiophora</taxon>
    </lineage>
</organism>
<dbReference type="PANTHER" id="PTHR46014:SF1">
    <property type="entry name" value="TETRATRICOPEPTIDE REPEAT PROTEIN 1"/>
    <property type="match status" value="1"/>
</dbReference>
<dbReference type="InterPro" id="IPR019734">
    <property type="entry name" value="TPR_rpt"/>
</dbReference>
<dbReference type="SMART" id="SM00028">
    <property type="entry name" value="TPR"/>
    <property type="match status" value="2"/>
</dbReference>
<dbReference type="EMBL" id="OVEO01000016">
    <property type="protein sequence ID" value="SPR01111.1"/>
    <property type="molecule type" value="Genomic_DNA"/>
</dbReference>
<dbReference type="Pfam" id="PF13181">
    <property type="entry name" value="TPR_8"/>
    <property type="match status" value="1"/>
</dbReference>
<feature type="coiled-coil region" evidence="2">
    <location>
        <begin position="103"/>
        <end position="153"/>
    </location>
</feature>
<gene>
    <name evidence="3" type="ORF">PBRA_005738</name>
    <name evidence="4" type="ORF">PLBR_LOCUS8326</name>
</gene>
<geneLocation type="mitochondrion" evidence="4"/>
<name>A0A0G4IPS6_PLABS</name>
<proteinExistence type="predicted"/>
<dbReference type="SUPFAM" id="SSF48452">
    <property type="entry name" value="TPR-like"/>
    <property type="match status" value="1"/>
</dbReference>
<evidence type="ECO:0000313" key="6">
    <source>
        <dbReference type="Proteomes" id="UP000290189"/>
    </source>
</evidence>
<keyword evidence="2" id="KW-0175">Coiled coil</keyword>
<keyword evidence="1" id="KW-0802">TPR repeat</keyword>
<reference evidence="3 5" key="1">
    <citation type="submission" date="2015-02" db="EMBL/GenBank/DDBJ databases">
        <authorList>
            <person name="Chooi Y.-H."/>
        </authorList>
    </citation>
    <scope>NUCLEOTIDE SEQUENCE [LARGE SCALE GENOMIC DNA]</scope>
    <source>
        <strain evidence="3">E3</strain>
    </source>
</reference>
<evidence type="ECO:0000256" key="1">
    <source>
        <dbReference type="PROSITE-ProRule" id="PRU00339"/>
    </source>
</evidence>
<feature type="repeat" description="TPR" evidence="1">
    <location>
        <begin position="97"/>
        <end position="130"/>
    </location>
</feature>
<dbReference type="InterPro" id="IPR011990">
    <property type="entry name" value="TPR-like_helical_dom_sf"/>
</dbReference>
<dbReference type="AlphaFoldDB" id="A0A0G4IPS6"/>
<dbReference type="PANTHER" id="PTHR46014">
    <property type="entry name" value="TETRATRICOPEPTIDE REPEAT PROTEIN 1"/>
    <property type="match status" value="1"/>
</dbReference>
<dbReference type="PROSITE" id="PS50005">
    <property type="entry name" value="TPR"/>
    <property type="match status" value="2"/>
</dbReference>
<dbReference type="EMBL" id="CDSF01000078">
    <property type="protein sequence ID" value="CEO97134.1"/>
    <property type="molecule type" value="Genomic_DNA"/>
</dbReference>
<keyword evidence="5" id="KW-1185">Reference proteome</keyword>
<sequence>MGIFLAANCAQPAALVSPMATTLKDEGNRLFSDGDMAGAVGKYQEAVAAVGDAEGDEEKALLAVLHCNMGACYLSLNEHEKVVSHCTTALELNPSYEKALVRRAKAAEALKKYNDAVEDTKKLVELSPESKHYRNELARLERDNAAYQEAQKDEMMSKLKEMGNSLLGKFGMSLDNFQATKDPNTGSYSINFKQ</sequence>
<dbReference type="Pfam" id="PF00515">
    <property type="entry name" value="TPR_1"/>
    <property type="match status" value="1"/>
</dbReference>
<evidence type="ECO:0000313" key="3">
    <source>
        <dbReference type="EMBL" id="CEO97134.1"/>
    </source>
</evidence>
<evidence type="ECO:0000313" key="4">
    <source>
        <dbReference type="EMBL" id="SPR01111.1"/>
    </source>
</evidence>
<evidence type="ECO:0000313" key="5">
    <source>
        <dbReference type="Proteomes" id="UP000039324"/>
    </source>
</evidence>
<dbReference type="OrthoDB" id="1872379at2759"/>
<dbReference type="Proteomes" id="UP000039324">
    <property type="component" value="Unassembled WGS sequence"/>
</dbReference>
<protein>
    <submittedName>
        <fullName evidence="3">Uncharacterized protein</fullName>
    </submittedName>
</protein>